<dbReference type="SMART" id="SM00252">
    <property type="entry name" value="SH2"/>
    <property type="match status" value="1"/>
</dbReference>
<evidence type="ECO:0000256" key="10">
    <source>
        <dbReference type="PROSITE-ProRule" id="PRU00192"/>
    </source>
</evidence>
<dbReference type="CDD" id="cd11845">
    <property type="entry name" value="SH3_Src_like"/>
    <property type="match status" value="1"/>
</dbReference>
<evidence type="ECO:0000259" key="13">
    <source>
        <dbReference type="PROSITE" id="PS50001"/>
    </source>
</evidence>
<dbReference type="Proteomes" id="UP000492820">
    <property type="component" value="Unassembled WGS sequence"/>
</dbReference>
<dbReference type="GO" id="GO:0004715">
    <property type="term" value="F:non-membrane spanning protein tyrosine kinase activity"/>
    <property type="evidence" value="ECO:0007669"/>
    <property type="project" value="UniProtKB-EC"/>
</dbReference>
<feature type="domain" description="SH2" evidence="13">
    <location>
        <begin position="150"/>
        <end position="276"/>
    </location>
</feature>
<reference evidence="16" key="2">
    <citation type="submission" date="2014-06" db="EMBL/GenBank/DDBJ databases">
        <authorList>
            <person name="Aslett M."/>
        </authorList>
    </citation>
    <scope>NUCLEOTIDE SEQUENCE</scope>
</reference>
<dbReference type="InterPro" id="IPR000980">
    <property type="entry name" value="SH2"/>
</dbReference>
<organism evidence="16">
    <name type="scientific">Echinococcus granulosus</name>
    <name type="common">Hydatid tapeworm</name>
    <dbReference type="NCBI Taxonomy" id="6210"/>
    <lineage>
        <taxon>Eukaryota</taxon>
        <taxon>Metazoa</taxon>
        <taxon>Spiralia</taxon>
        <taxon>Lophotrochozoa</taxon>
        <taxon>Platyhelminthes</taxon>
        <taxon>Cestoda</taxon>
        <taxon>Eucestoda</taxon>
        <taxon>Cyclophyllidea</taxon>
        <taxon>Taeniidae</taxon>
        <taxon>Echinococcus</taxon>
        <taxon>Echinococcus granulosus group</taxon>
    </lineage>
</organism>
<evidence type="ECO:0000256" key="5">
    <source>
        <dbReference type="ARBA" id="ARBA00022777"/>
    </source>
</evidence>
<protein>
    <recommendedName>
        <fullName evidence="12">Tyrosine-protein kinase</fullName>
        <ecNumber evidence="12">2.7.10.2</ecNumber>
    </recommendedName>
</protein>
<evidence type="ECO:0000256" key="6">
    <source>
        <dbReference type="ARBA" id="ARBA00022840"/>
    </source>
</evidence>
<dbReference type="AlphaFoldDB" id="A0A068WX09"/>
<reference evidence="16 17" key="1">
    <citation type="journal article" date="2013" name="Nature">
        <title>The genomes of four tapeworm species reveal adaptations to parasitism.</title>
        <authorList>
            <person name="Tsai I.J."/>
            <person name="Zarowiecki M."/>
            <person name="Holroyd N."/>
            <person name="Garciarrubio A."/>
            <person name="Sanchez-Flores A."/>
            <person name="Brooks K.L."/>
            <person name="Tracey A."/>
            <person name="Bobes R.J."/>
            <person name="Fragoso G."/>
            <person name="Sciutto E."/>
            <person name="Aslett M."/>
            <person name="Beasley H."/>
            <person name="Bennett H.M."/>
            <person name="Cai J."/>
            <person name="Camicia F."/>
            <person name="Clark R."/>
            <person name="Cucher M."/>
            <person name="De Silva N."/>
            <person name="Day T.A."/>
            <person name="Deplazes P."/>
            <person name="Estrada K."/>
            <person name="Fernandez C."/>
            <person name="Holland P.W."/>
            <person name="Hou J."/>
            <person name="Hu S."/>
            <person name="Huckvale T."/>
            <person name="Hung S.S."/>
            <person name="Kamenetzky L."/>
            <person name="Keane J.A."/>
            <person name="Kiss F."/>
            <person name="Koziol U."/>
            <person name="Lambert O."/>
            <person name="Liu K."/>
            <person name="Luo X."/>
            <person name="Luo Y."/>
            <person name="Macchiaroli N."/>
            <person name="Nichol S."/>
            <person name="Paps J."/>
            <person name="Parkinson J."/>
            <person name="Pouchkina-Stantcheva N."/>
            <person name="Riddiford N."/>
            <person name="Rosenzvit M."/>
            <person name="Salinas G."/>
            <person name="Wasmuth J.D."/>
            <person name="Zamanian M."/>
            <person name="Zheng Y."/>
            <person name="Cai X."/>
            <person name="Soberon X."/>
            <person name="Olson P.D."/>
            <person name="Laclette J.P."/>
            <person name="Brehm K."/>
            <person name="Berriman M."/>
            <person name="Garciarrubio A."/>
            <person name="Bobes R.J."/>
            <person name="Fragoso G."/>
            <person name="Sanchez-Flores A."/>
            <person name="Estrada K."/>
            <person name="Cevallos M.A."/>
            <person name="Morett E."/>
            <person name="Gonzalez V."/>
            <person name="Portillo T."/>
            <person name="Ochoa-Leyva A."/>
            <person name="Jose M.V."/>
            <person name="Sciutto E."/>
            <person name="Landa A."/>
            <person name="Jimenez L."/>
            <person name="Valdes V."/>
            <person name="Carrero J.C."/>
            <person name="Larralde C."/>
            <person name="Morales-Montor J."/>
            <person name="Limon-Lason J."/>
            <person name="Soberon X."/>
            <person name="Laclette J.P."/>
        </authorList>
    </citation>
    <scope>NUCLEOTIDE SEQUENCE [LARGE SCALE GENOMIC DNA]</scope>
</reference>
<dbReference type="PROSITE" id="PS50001">
    <property type="entry name" value="SH2"/>
    <property type="match status" value="1"/>
</dbReference>
<dbReference type="InterPro" id="IPR020635">
    <property type="entry name" value="Tyr_kinase_cat_dom"/>
</dbReference>
<dbReference type="OrthoDB" id="4062651at2759"/>
<dbReference type="InterPro" id="IPR036028">
    <property type="entry name" value="SH3-like_dom_sf"/>
</dbReference>
<keyword evidence="3 12" id="KW-0808">Transferase</keyword>
<evidence type="ECO:0000313" key="16">
    <source>
        <dbReference type="EMBL" id="CDS24699.1"/>
    </source>
</evidence>
<keyword evidence="9" id="KW-0727">SH2 domain</keyword>
<dbReference type="PROSITE" id="PS00109">
    <property type="entry name" value="PROTEIN_KINASE_TYR"/>
    <property type="match status" value="1"/>
</dbReference>
<reference evidence="18" key="3">
    <citation type="submission" date="2020-10" db="UniProtKB">
        <authorList>
            <consortium name="WormBaseParasite"/>
        </authorList>
    </citation>
    <scope>IDENTIFICATION</scope>
</reference>
<evidence type="ECO:0000256" key="7">
    <source>
        <dbReference type="ARBA" id="ARBA00023137"/>
    </source>
</evidence>
<dbReference type="PRINTS" id="PR00109">
    <property type="entry name" value="TYRKINASE"/>
</dbReference>
<dbReference type="SUPFAM" id="SSF55550">
    <property type="entry name" value="SH2 domain"/>
    <property type="match status" value="1"/>
</dbReference>
<evidence type="ECO:0000256" key="9">
    <source>
        <dbReference type="PROSITE-ProRule" id="PRU00191"/>
    </source>
</evidence>
<dbReference type="InterPro" id="IPR001452">
    <property type="entry name" value="SH3_domain"/>
</dbReference>
<dbReference type="PROSITE" id="PS00107">
    <property type="entry name" value="PROTEIN_KINASE_ATP"/>
    <property type="match status" value="1"/>
</dbReference>
<keyword evidence="2" id="KW-0597">Phosphoprotein</keyword>
<evidence type="ECO:0000256" key="3">
    <source>
        <dbReference type="ARBA" id="ARBA00022679"/>
    </source>
</evidence>
<name>A0A068WX09_ECHGR</name>
<dbReference type="SMART" id="SM00326">
    <property type="entry name" value="SH3"/>
    <property type="match status" value="1"/>
</dbReference>
<keyword evidence="7 12" id="KW-0829">Tyrosine-protein kinase</keyword>
<dbReference type="InterPro" id="IPR000719">
    <property type="entry name" value="Prot_kinase_dom"/>
</dbReference>
<evidence type="ECO:0000256" key="2">
    <source>
        <dbReference type="ARBA" id="ARBA00022553"/>
    </source>
</evidence>
<dbReference type="PROSITE" id="PS50011">
    <property type="entry name" value="PROTEIN_KINASE_DOM"/>
    <property type="match status" value="1"/>
</dbReference>
<dbReference type="GO" id="GO:0005524">
    <property type="term" value="F:ATP binding"/>
    <property type="evidence" value="ECO:0007669"/>
    <property type="project" value="UniProtKB-UniRule"/>
</dbReference>
<dbReference type="Pfam" id="PF00017">
    <property type="entry name" value="SH2"/>
    <property type="match status" value="1"/>
</dbReference>
<dbReference type="FunFam" id="1.10.510.10:FF:000554">
    <property type="entry name" value="Predicted protein"/>
    <property type="match status" value="1"/>
</dbReference>
<evidence type="ECO:0000259" key="15">
    <source>
        <dbReference type="PROSITE" id="PS50011"/>
    </source>
</evidence>
<accession>A0A068WX09</accession>
<evidence type="ECO:0000256" key="12">
    <source>
        <dbReference type="RuleBase" id="RU362096"/>
    </source>
</evidence>
<dbReference type="EMBL" id="LK028615">
    <property type="protein sequence ID" value="CDS24699.1"/>
    <property type="molecule type" value="Genomic_DNA"/>
</dbReference>
<feature type="domain" description="Protein kinase" evidence="15">
    <location>
        <begin position="296"/>
        <end position="555"/>
    </location>
</feature>
<dbReference type="SUPFAM" id="SSF56112">
    <property type="entry name" value="Protein kinase-like (PK-like)"/>
    <property type="match status" value="1"/>
</dbReference>
<dbReference type="SUPFAM" id="SSF50044">
    <property type="entry name" value="SH3-domain"/>
    <property type="match status" value="1"/>
</dbReference>
<dbReference type="InterPro" id="IPR050198">
    <property type="entry name" value="Non-receptor_tyrosine_kinases"/>
</dbReference>
<dbReference type="Gene3D" id="2.30.30.40">
    <property type="entry name" value="SH3 Domains"/>
    <property type="match status" value="1"/>
</dbReference>
<dbReference type="EC" id="2.7.10.2" evidence="12"/>
<evidence type="ECO:0000256" key="1">
    <source>
        <dbReference type="ARBA" id="ARBA00022443"/>
    </source>
</evidence>
<dbReference type="Pfam" id="PF00018">
    <property type="entry name" value="SH3_1"/>
    <property type="match status" value="1"/>
</dbReference>
<dbReference type="InterPro" id="IPR036860">
    <property type="entry name" value="SH2_dom_sf"/>
</dbReference>
<keyword evidence="1 10" id="KW-0728">SH3 domain</keyword>
<dbReference type="PRINTS" id="PR00452">
    <property type="entry name" value="SH3DOMAIN"/>
</dbReference>
<dbReference type="WBParaSite" id="EgrG_000132100">
    <property type="protein sequence ID" value="EgrG_000132100"/>
    <property type="gene ID" value="EgrG_000132100"/>
</dbReference>
<comment type="similarity">
    <text evidence="12">Belongs to the protein kinase superfamily. Tyr protein kinase family.</text>
</comment>
<dbReference type="Gene3D" id="1.10.510.10">
    <property type="entry name" value="Transferase(Phosphotransferase) domain 1"/>
    <property type="match status" value="1"/>
</dbReference>
<dbReference type="PROSITE" id="PS50002">
    <property type="entry name" value="SH3"/>
    <property type="match status" value="1"/>
</dbReference>
<keyword evidence="6 11" id="KW-0067">ATP-binding</keyword>
<dbReference type="Pfam" id="PF07714">
    <property type="entry name" value="PK_Tyr_Ser-Thr"/>
    <property type="match status" value="1"/>
</dbReference>
<dbReference type="Gene3D" id="3.30.505.10">
    <property type="entry name" value="SH2 domain"/>
    <property type="match status" value="1"/>
</dbReference>
<dbReference type="SMART" id="SM00219">
    <property type="entry name" value="TyrKc"/>
    <property type="match status" value="1"/>
</dbReference>
<evidence type="ECO:0000256" key="8">
    <source>
        <dbReference type="ARBA" id="ARBA00051245"/>
    </source>
</evidence>
<dbReference type="InterPro" id="IPR011009">
    <property type="entry name" value="Kinase-like_dom_sf"/>
</dbReference>
<evidence type="ECO:0000256" key="4">
    <source>
        <dbReference type="ARBA" id="ARBA00022741"/>
    </source>
</evidence>
<evidence type="ECO:0000313" key="17">
    <source>
        <dbReference type="Proteomes" id="UP000492820"/>
    </source>
</evidence>
<sequence>MGNCFTCHNHKENLQFHGDNGMTPMGANAQGGGQGLGQAPFGRHYGPSGDAASVGANQSAIVPASRGAHQPSQQYSMNLYGMQNGPQQSASYAFGLAQPPATLDQQLAEQSPRVVRVHALYTYVAQNADDLSFQKGDVMLVESGLSEAWWLARHLRTGQQGYIPSNYVTVENGLSTQMEAWYDITRKDAERMLLMPGLPQGTYILRPCSDSRSYALSIRFEIERNMYAIKHYKIRTRDNGAGFYITNRTNFASVADLISHYQSTSDGLCCRLSQPCPRKYTPPVQFRDIEANRRSLEFICELGNGSFGMVYRARWNKTFDVAVKKRLATTDRALFIEEAKVMHKLHHRRIVRLLGVCTEPADEPVFIITELLEKGALRNFLSSEEGRQLFLSDLIDMIAQIAEGMAYLEEMNFVHRDLRAANILVDRDNSVKVADFGLAKMLDSDIQNDGVIKFPIKWTAPEAALPDHHFSIKSDVWSFGVLMYEIVTYGGTPYPRFTNRETVQQVERGYRMPNPNTPTQPCPDDLYDIMMQCWSARPEDRPTFHNLYDIFENWASPQPPPSLLRPRVIVVYPSQLSARSLRAAFDFINSIHPIPSPSSQLTPSCRFFDALAFSSLVFFC</sequence>
<gene>
    <name evidence="18" type="primary">EGR_09408</name>
    <name evidence="16" type="ORF">EgrG_000132100</name>
</gene>
<keyword evidence="5 12" id="KW-0418">Kinase</keyword>
<keyword evidence="4 11" id="KW-0547">Nucleotide-binding</keyword>
<evidence type="ECO:0000259" key="14">
    <source>
        <dbReference type="PROSITE" id="PS50002"/>
    </source>
</evidence>
<evidence type="ECO:0000256" key="11">
    <source>
        <dbReference type="PROSITE-ProRule" id="PRU10141"/>
    </source>
</evidence>
<feature type="domain" description="SH3" evidence="14">
    <location>
        <begin position="112"/>
        <end position="173"/>
    </location>
</feature>
<evidence type="ECO:0000313" key="18">
    <source>
        <dbReference type="WBParaSite" id="EgrG_000132100"/>
    </source>
</evidence>
<dbReference type="InterPro" id="IPR017441">
    <property type="entry name" value="Protein_kinase_ATP_BS"/>
</dbReference>
<proteinExistence type="inferred from homology"/>
<dbReference type="InterPro" id="IPR001245">
    <property type="entry name" value="Ser-Thr/Tyr_kinase_cat_dom"/>
</dbReference>
<feature type="binding site" evidence="11">
    <location>
        <position position="325"/>
    </location>
    <ligand>
        <name>ATP</name>
        <dbReference type="ChEBI" id="CHEBI:30616"/>
    </ligand>
</feature>
<comment type="catalytic activity">
    <reaction evidence="8 12">
        <text>L-tyrosyl-[protein] + ATP = O-phospho-L-tyrosyl-[protein] + ADP + H(+)</text>
        <dbReference type="Rhea" id="RHEA:10596"/>
        <dbReference type="Rhea" id="RHEA-COMP:10136"/>
        <dbReference type="Rhea" id="RHEA-COMP:20101"/>
        <dbReference type="ChEBI" id="CHEBI:15378"/>
        <dbReference type="ChEBI" id="CHEBI:30616"/>
        <dbReference type="ChEBI" id="CHEBI:46858"/>
        <dbReference type="ChEBI" id="CHEBI:61978"/>
        <dbReference type="ChEBI" id="CHEBI:456216"/>
        <dbReference type="EC" id="2.7.10.2"/>
    </reaction>
</comment>
<dbReference type="PRINTS" id="PR00401">
    <property type="entry name" value="SH2DOMAIN"/>
</dbReference>
<dbReference type="InterPro" id="IPR008266">
    <property type="entry name" value="Tyr_kinase_AS"/>
</dbReference>
<dbReference type="PANTHER" id="PTHR24418">
    <property type="entry name" value="TYROSINE-PROTEIN KINASE"/>
    <property type="match status" value="1"/>
</dbReference>